<keyword evidence="1" id="KW-0808">Transferase</keyword>
<accession>A0A9D4U0Z3</accession>
<dbReference type="OrthoDB" id="1862401at2759"/>
<dbReference type="EMBL" id="JABFUD020000025">
    <property type="protein sequence ID" value="KAI5058938.1"/>
    <property type="molecule type" value="Genomic_DNA"/>
</dbReference>
<evidence type="ECO:0000313" key="2">
    <source>
        <dbReference type="EMBL" id="KAI5058938.1"/>
    </source>
</evidence>
<dbReference type="PANTHER" id="PTHR31896:SF64">
    <property type="entry name" value="TRICHOTHECENE 3-O-ACETYLTRANSFERASE"/>
    <property type="match status" value="1"/>
</dbReference>
<dbReference type="GO" id="GO:0016740">
    <property type="term" value="F:transferase activity"/>
    <property type="evidence" value="ECO:0007669"/>
    <property type="project" value="UniProtKB-KW"/>
</dbReference>
<dbReference type="Proteomes" id="UP000886520">
    <property type="component" value="Chromosome 25"/>
</dbReference>
<dbReference type="Pfam" id="PF02458">
    <property type="entry name" value="Transferase"/>
    <property type="match status" value="1"/>
</dbReference>
<reference evidence="2" key="1">
    <citation type="submission" date="2021-01" db="EMBL/GenBank/DDBJ databases">
        <title>Adiantum capillus-veneris genome.</title>
        <authorList>
            <person name="Fang Y."/>
            <person name="Liao Q."/>
        </authorList>
    </citation>
    <scope>NUCLEOTIDE SEQUENCE</scope>
    <source>
        <strain evidence="2">H3</strain>
        <tissue evidence="2">Leaf</tissue>
    </source>
</reference>
<dbReference type="InterPro" id="IPR051283">
    <property type="entry name" value="Sec_Metabolite_Acyltrans"/>
</dbReference>
<dbReference type="PANTHER" id="PTHR31896">
    <property type="entry name" value="FAMILY REGULATORY PROTEIN, PUTATIVE (AFU_ORTHOLOGUE AFUA_3G14730)-RELATED"/>
    <property type="match status" value="1"/>
</dbReference>
<dbReference type="AlphaFoldDB" id="A0A9D4U0Z3"/>
<evidence type="ECO:0000313" key="3">
    <source>
        <dbReference type="Proteomes" id="UP000886520"/>
    </source>
</evidence>
<evidence type="ECO:0000256" key="1">
    <source>
        <dbReference type="ARBA" id="ARBA00022679"/>
    </source>
</evidence>
<name>A0A9D4U0Z3_ADICA</name>
<organism evidence="2 3">
    <name type="scientific">Adiantum capillus-veneris</name>
    <name type="common">Maidenhair fern</name>
    <dbReference type="NCBI Taxonomy" id="13818"/>
    <lineage>
        <taxon>Eukaryota</taxon>
        <taxon>Viridiplantae</taxon>
        <taxon>Streptophyta</taxon>
        <taxon>Embryophyta</taxon>
        <taxon>Tracheophyta</taxon>
        <taxon>Polypodiopsida</taxon>
        <taxon>Polypodiidae</taxon>
        <taxon>Polypodiales</taxon>
        <taxon>Pteridineae</taxon>
        <taxon>Pteridaceae</taxon>
        <taxon>Vittarioideae</taxon>
        <taxon>Adiantum</taxon>
    </lineage>
</organism>
<sequence length="183" mass="20155">MVLDCNDAGVEFIEAYCSDGGFGQLQEQDFEVPDFFAQLTRTAPNRLHPEDPVVSVQVTSFPDGGLAIGCSCDHMLFDGFSLASLMKCWAEICNGMPELSAPPRHMRRQLDTNVSPRPWKHRHGDDKFRALLPMWGSGVINISSPRPGSSINGTNCKLELIVRLASNETEGFMSSLLSAPWPN</sequence>
<dbReference type="InterPro" id="IPR023213">
    <property type="entry name" value="CAT-like_dom_sf"/>
</dbReference>
<protein>
    <submittedName>
        <fullName evidence="2">Uncharacterized protein</fullName>
    </submittedName>
</protein>
<gene>
    <name evidence="2" type="ORF">GOP47_0025257</name>
</gene>
<comment type="caution">
    <text evidence="2">The sequence shown here is derived from an EMBL/GenBank/DDBJ whole genome shotgun (WGS) entry which is preliminary data.</text>
</comment>
<keyword evidence="3" id="KW-1185">Reference proteome</keyword>
<dbReference type="Gene3D" id="3.30.559.10">
    <property type="entry name" value="Chloramphenicol acetyltransferase-like domain"/>
    <property type="match status" value="1"/>
</dbReference>
<proteinExistence type="predicted"/>